<feature type="compositionally biased region" description="Polar residues" evidence="5">
    <location>
        <begin position="261"/>
        <end position="274"/>
    </location>
</feature>
<keyword evidence="1" id="KW-0479">Metal-binding</keyword>
<evidence type="ECO:0000313" key="8">
    <source>
        <dbReference type="Proteomes" id="UP000708148"/>
    </source>
</evidence>
<dbReference type="GO" id="GO:0008270">
    <property type="term" value="F:zinc ion binding"/>
    <property type="evidence" value="ECO:0007669"/>
    <property type="project" value="UniProtKB-KW"/>
</dbReference>
<dbReference type="PROSITE" id="PS50865">
    <property type="entry name" value="ZF_MYND_2"/>
    <property type="match status" value="1"/>
</dbReference>
<evidence type="ECO:0000259" key="6">
    <source>
        <dbReference type="PROSITE" id="PS50865"/>
    </source>
</evidence>
<feature type="compositionally biased region" description="Basic and acidic residues" evidence="5">
    <location>
        <begin position="29"/>
        <end position="43"/>
    </location>
</feature>
<dbReference type="InterPro" id="IPR002893">
    <property type="entry name" value="Znf_MYND"/>
</dbReference>
<protein>
    <recommendedName>
        <fullName evidence="6">MYND-type domain-containing protein</fullName>
    </recommendedName>
</protein>
<evidence type="ECO:0000256" key="4">
    <source>
        <dbReference type="PROSITE-ProRule" id="PRU00134"/>
    </source>
</evidence>
<dbReference type="AlphaFoldDB" id="A0A8S1ISW0"/>
<feature type="region of interest" description="Disordered" evidence="5">
    <location>
        <begin position="23"/>
        <end position="47"/>
    </location>
</feature>
<keyword evidence="3" id="KW-0862">Zinc</keyword>
<evidence type="ECO:0000256" key="2">
    <source>
        <dbReference type="ARBA" id="ARBA00022771"/>
    </source>
</evidence>
<dbReference type="Gene3D" id="6.10.140.2220">
    <property type="match status" value="1"/>
</dbReference>
<dbReference type="OrthoDB" id="1917726at2759"/>
<feature type="domain" description="MYND-type" evidence="6">
    <location>
        <begin position="422"/>
        <end position="463"/>
    </location>
</feature>
<proteinExistence type="predicted"/>
<evidence type="ECO:0000256" key="1">
    <source>
        <dbReference type="ARBA" id="ARBA00022723"/>
    </source>
</evidence>
<evidence type="ECO:0000256" key="3">
    <source>
        <dbReference type="ARBA" id="ARBA00022833"/>
    </source>
</evidence>
<dbReference type="SUPFAM" id="SSF144232">
    <property type="entry name" value="HIT/MYND zinc finger-like"/>
    <property type="match status" value="1"/>
</dbReference>
<evidence type="ECO:0000256" key="5">
    <source>
        <dbReference type="SAM" id="MobiDB-lite"/>
    </source>
</evidence>
<evidence type="ECO:0000313" key="7">
    <source>
        <dbReference type="EMBL" id="CAD7696677.1"/>
    </source>
</evidence>
<accession>A0A8S1ISW0</accession>
<comment type="caution">
    <text evidence="7">The sequence shown here is derived from an EMBL/GenBank/DDBJ whole genome shotgun (WGS) entry which is preliminary data.</text>
</comment>
<dbReference type="Proteomes" id="UP000708148">
    <property type="component" value="Unassembled WGS sequence"/>
</dbReference>
<organism evidence="7 8">
    <name type="scientific">Ostreobium quekettii</name>
    <dbReference type="NCBI Taxonomy" id="121088"/>
    <lineage>
        <taxon>Eukaryota</taxon>
        <taxon>Viridiplantae</taxon>
        <taxon>Chlorophyta</taxon>
        <taxon>core chlorophytes</taxon>
        <taxon>Ulvophyceae</taxon>
        <taxon>TCBD clade</taxon>
        <taxon>Bryopsidales</taxon>
        <taxon>Ostreobineae</taxon>
        <taxon>Ostreobiaceae</taxon>
        <taxon>Ostreobium</taxon>
    </lineage>
</organism>
<dbReference type="Pfam" id="PF01753">
    <property type="entry name" value="zf-MYND"/>
    <property type="match status" value="1"/>
</dbReference>
<dbReference type="EMBL" id="CAJHUC010000525">
    <property type="protein sequence ID" value="CAD7696677.1"/>
    <property type="molecule type" value="Genomic_DNA"/>
</dbReference>
<gene>
    <name evidence="7" type="ORF">OSTQU699_LOCUS2038</name>
</gene>
<feature type="region of interest" description="Disordered" evidence="5">
    <location>
        <begin position="247"/>
        <end position="274"/>
    </location>
</feature>
<keyword evidence="2 4" id="KW-0863">Zinc-finger</keyword>
<keyword evidence="8" id="KW-1185">Reference proteome</keyword>
<name>A0A8S1ISW0_9CHLO</name>
<reference evidence="7" key="1">
    <citation type="submission" date="2020-12" db="EMBL/GenBank/DDBJ databases">
        <authorList>
            <person name="Iha C."/>
        </authorList>
    </citation>
    <scope>NUCLEOTIDE SEQUENCE</scope>
</reference>
<sequence length="469" mass="51499">MCAAASPKSGSLVERFKELIIAGMDPQEPEQRGDRRGKADHQQPSEPIGFTFHDNAGRLCIPVILFNVSAGPSSLGRKVLRKIITTRHELAHEYNAYLSVLAISDGHGSIAPQTKMPRNIAVQQGLSDTVLNEVLECTEQGTSMAGNGYSSIDDVIEMAGQAGCCVLDVGDAKPHKRAKAFLSGLLNAGSRGYFGVVIANREGEELDRLKGAFTELLVLEEESDEWDVVRRVVEWYPTIESVARAEPQKTDALREPVPSEGQVTEVSVHRPTNTSPDLMADLMATVAKDPPGVLSRIKGGDVQTCLAAANLFTSLNGNPNDLLEQYFELGLAGALMEQASMARSEPRNNQLWMASLACAIAFANFDDKLGEDIQDELVIEEELNRELRIAAQSRHIPVRKVARSGIAMLDSNYGMWRQFCDNAACDREETMPREFMFCRGCKCAAYCSRECQKADWRRHKAECGSFASL</sequence>